<dbReference type="Proteomes" id="UP000007033">
    <property type="component" value="Chromosome"/>
</dbReference>
<gene>
    <name evidence="1" type="ordered locus">LA2_00110</name>
</gene>
<dbReference type="PATRIC" id="fig|695560.3.peg.22"/>
<evidence type="ECO:0000313" key="1">
    <source>
        <dbReference type="EMBL" id="ADQ58025.1"/>
    </source>
</evidence>
<sequence>MLSKYKFTVYQRYGEYQLDIPYLHGDYSRANQELAVLYLLRNKLLVGFID</sequence>
<dbReference type="EMBL" id="CP002338">
    <property type="protein sequence ID" value="ADQ58025.1"/>
    <property type="molecule type" value="Genomic_DNA"/>
</dbReference>
<dbReference type="RefSeq" id="WP_013436860.1">
    <property type="nucleotide sequence ID" value="NC_014724.1"/>
</dbReference>
<dbReference type="KEGG" id="lam:LA2_00110"/>
<reference evidence="1 2" key="1">
    <citation type="journal article" date="2011" name="J. Bacteriol.">
        <title>Genome sequence of Lactobacillus amylovorus GRL1112.</title>
        <authorList>
            <person name="Kant R."/>
            <person name="Paulin L."/>
            <person name="Alatalo E."/>
            <person name="de Vos W.M."/>
            <person name="Palva A."/>
        </authorList>
    </citation>
    <scope>NUCLEOTIDE SEQUENCE [LARGE SCALE GENOMIC DNA]</scope>
    <source>
        <strain evidence="1 2">GRL 1112</strain>
    </source>
</reference>
<evidence type="ECO:0000313" key="2">
    <source>
        <dbReference type="Proteomes" id="UP000007033"/>
    </source>
</evidence>
<dbReference type="AlphaFoldDB" id="E4SJ77"/>
<protein>
    <submittedName>
        <fullName evidence="1">Uncharacterized protein</fullName>
    </submittedName>
</protein>
<organism evidence="1 2">
    <name type="scientific">Lactobacillus amylovorus (strain GRL 1112)</name>
    <dbReference type="NCBI Taxonomy" id="695560"/>
    <lineage>
        <taxon>Bacteria</taxon>
        <taxon>Bacillati</taxon>
        <taxon>Bacillota</taxon>
        <taxon>Bacilli</taxon>
        <taxon>Lactobacillales</taxon>
        <taxon>Lactobacillaceae</taxon>
        <taxon>Lactobacillus</taxon>
    </lineage>
</organism>
<name>E4SJ77_LACAR</name>
<accession>E4SJ77</accession>
<proteinExistence type="predicted"/>
<dbReference type="HOGENOM" id="CLU_3118972_0_0_9"/>